<dbReference type="Proteomes" id="UP001159405">
    <property type="component" value="Unassembled WGS sequence"/>
</dbReference>
<protein>
    <submittedName>
        <fullName evidence="1">Uncharacterized protein</fullName>
    </submittedName>
</protein>
<evidence type="ECO:0000313" key="2">
    <source>
        <dbReference type="Proteomes" id="UP001159405"/>
    </source>
</evidence>
<evidence type="ECO:0000313" key="1">
    <source>
        <dbReference type="EMBL" id="CAH3136901.1"/>
    </source>
</evidence>
<organism evidence="1 2">
    <name type="scientific">Porites lobata</name>
    <dbReference type="NCBI Taxonomy" id="104759"/>
    <lineage>
        <taxon>Eukaryota</taxon>
        <taxon>Metazoa</taxon>
        <taxon>Cnidaria</taxon>
        <taxon>Anthozoa</taxon>
        <taxon>Hexacorallia</taxon>
        <taxon>Scleractinia</taxon>
        <taxon>Fungiina</taxon>
        <taxon>Poritidae</taxon>
        <taxon>Porites</taxon>
    </lineage>
</organism>
<accession>A0ABN8P7M7</accession>
<dbReference type="EMBL" id="CALNXK010000058">
    <property type="protein sequence ID" value="CAH3136901.1"/>
    <property type="molecule type" value="Genomic_DNA"/>
</dbReference>
<keyword evidence="2" id="KW-1185">Reference proteome</keyword>
<reference evidence="1 2" key="1">
    <citation type="submission" date="2022-05" db="EMBL/GenBank/DDBJ databases">
        <authorList>
            <consortium name="Genoscope - CEA"/>
            <person name="William W."/>
        </authorList>
    </citation>
    <scope>NUCLEOTIDE SEQUENCE [LARGE SCALE GENOMIC DNA]</scope>
</reference>
<sequence>MANFGLSEHQRILEKLCRICGERLKKAKDKYEDSFLCADKREIIFTAFGVKIRGDDLDKCPPKFCHKSYKLASRGGTRFAINAWPPHKRSGNCVICSSYKETRTNKSLEAWSEA</sequence>
<comment type="caution">
    <text evidence="1">The sequence shown here is derived from an EMBL/GenBank/DDBJ whole genome shotgun (WGS) entry which is preliminary data.</text>
</comment>
<proteinExistence type="predicted"/>
<gene>
    <name evidence="1" type="ORF">PLOB_00038703</name>
</gene>
<name>A0ABN8P7M7_9CNID</name>